<feature type="region of interest" description="Disordered" evidence="1">
    <location>
        <begin position="128"/>
        <end position="179"/>
    </location>
</feature>
<evidence type="ECO:0000256" key="1">
    <source>
        <dbReference type="SAM" id="MobiDB-lite"/>
    </source>
</evidence>
<keyword evidence="3" id="KW-1185">Reference proteome</keyword>
<organism evidence="2 3">
    <name type="scientific">Mycetomoellerius zeteki</name>
    <dbReference type="NCBI Taxonomy" id="64791"/>
    <lineage>
        <taxon>Eukaryota</taxon>
        <taxon>Metazoa</taxon>
        <taxon>Ecdysozoa</taxon>
        <taxon>Arthropoda</taxon>
        <taxon>Hexapoda</taxon>
        <taxon>Insecta</taxon>
        <taxon>Pterygota</taxon>
        <taxon>Neoptera</taxon>
        <taxon>Endopterygota</taxon>
        <taxon>Hymenoptera</taxon>
        <taxon>Apocrita</taxon>
        <taxon>Aculeata</taxon>
        <taxon>Formicoidea</taxon>
        <taxon>Formicidae</taxon>
        <taxon>Myrmicinae</taxon>
        <taxon>Mycetomoellerius</taxon>
    </lineage>
</organism>
<evidence type="ECO:0000313" key="2">
    <source>
        <dbReference type="EMBL" id="KYQ60171.1"/>
    </source>
</evidence>
<feature type="non-terminal residue" evidence="2">
    <location>
        <position position="1"/>
    </location>
</feature>
<dbReference type="AlphaFoldDB" id="A0A151XIL8"/>
<reference evidence="2 3" key="1">
    <citation type="submission" date="2015-09" db="EMBL/GenBank/DDBJ databases">
        <title>Trachymyrmex zeteki WGS genome.</title>
        <authorList>
            <person name="Nygaard S."/>
            <person name="Hu H."/>
            <person name="Boomsma J."/>
            <person name="Zhang G."/>
        </authorList>
    </citation>
    <scope>NUCLEOTIDE SEQUENCE [LARGE SCALE GENOMIC DNA]</scope>
    <source>
        <strain evidence="2">Tzet28-1</strain>
        <tissue evidence="2">Whole body</tissue>
    </source>
</reference>
<protein>
    <submittedName>
        <fullName evidence="2">Uncharacterized protein</fullName>
    </submittedName>
</protein>
<accession>A0A151XIL8</accession>
<feature type="compositionally biased region" description="Basic and acidic residues" evidence="1">
    <location>
        <begin position="63"/>
        <end position="88"/>
    </location>
</feature>
<feature type="region of interest" description="Disordered" evidence="1">
    <location>
        <begin position="61"/>
        <end position="115"/>
    </location>
</feature>
<feature type="compositionally biased region" description="Basic and acidic residues" evidence="1">
    <location>
        <begin position="96"/>
        <end position="115"/>
    </location>
</feature>
<evidence type="ECO:0000313" key="3">
    <source>
        <dbReference type="Proteomes" id="UP000075809"/>
    </source>
</evidence>
<dbReference type="Proteomes" id="UP000075809">
    <property type="component" value="Unassembled WGS sequence"/>
</dbReference>
<sequence length="179" mass="20967">RPCLAPASLFIRHAQSPQLFFSLSPSFFLRFSCFLTQLPPSLFRRYSASLSLPLRRANRSRTRANEKIRITENAPRESRRRERKRGGEGSEEGCTGEERWDTPRAERGRGRREAVDVKAWTCERDASERVEREIKRDREPEREQAREREREGKGEKDRMQRTEASRLGKKAEAPSTARY</sequence>
<feature type="compositionally biased region" description="Basic and acidic residues" evidence="1">
    <location>
        <begin position="128"/>
        <end position="172"/>
    </location>
</feature>
<name>A0A151XIL8_9HYME</name>
<dbReference type="EMBL" id="KQ982080">
    <property type="protein sequence ID" value="KYQ60171.1"/>
    <property type="molecule type" value="Genomic_DNA"/>
</dbReference>
<gene>
    <name evidence="2" type="ORF">ALC60_00577</name>
</gene>
<proteinExistence type="predicted"/>